<evidence type="ECO:0000313" key="4">
    <source>
        <dbReference type="EMBL" id="NIH66758.1"/>
    </source>
</evidence>
<protein>
    <submittedName>
        <fullName evidence="4">Uncharacterized protein</fullName>
    </submittedName>
</protein>
<comment type="caution">
    <text evidence="4">The sequence shown here is derived from an EMBL/GenBank/DDBJ whole genome shotgun (WGS) entry which is preliminary data.</text>
</comment>
<feature type="transmembrane region" description="Helical" evidence="2">
    <location>
        <begin position="85"/>
        <end position="101"/>
    </location>
</feature>
<name>A0A846LN28_9ACTN</name>
<dbReference type="EMBL" id="JAAMPA010000001">
    <property type="protein sequence ID" value="NIH66758.1"/>
    <property type="molecule type" value="Genomic_DNA"/>
</dbReference>
<dbReference type="Proteomes" id="UP000552836">
    <property type="component" value="Unassembled WGS sequence"/>
</dbReference>
<reference evidence="3" key="1">
    <citation type="journal article" date="2014" name="Int. J. Syst. Evol. Microbiol.">
        <title>Complete genome of a new Firmicutes species belonging to the dominant human colonic microbiota ('Ruminococcus bicirculans') reveals two chromosomes and a selective capacity to utilize plant glucans.</title>
        <authorList>
            <consortium name="NISC Comparative Sequencing Program"/>
            <person name="Wegmann U."/>
            <person name="Louis P."/>
            <person name="Goesmann A."/>
            <person name="Henrissat B."/>
            <person name="Duncan S.H."/>
            <person name="Flint H.J."/>
        </authorList>
    </citation>
    <scope>NUCLEOTIDE SEQUENCE</scope>
    <source>
        <strain evidence="3">CGMCC 4.5581</strain>
    </source>
</reference>
<dbReference type="Proteomes" id="UP000648663">
    <property type="component" value="Unassembled WGS sequence"/>
</dbReference>
<feature type="compositionally biased region" description="Low complexity" evidence="1">
    <location>
        <begin position="249"/>
        <end position="260"/>
    </location>
</feature>
<feature type="region of interest" description="Disordered" evidence="1">
    <location>
        <begin position="240"/>
        <end position="271"/>
    </location>
</feature>
<reference evidence="3" key="4">
    <citation type="submission" date="2024-05" db="EMBL/GenBank/DDBJ databases">
        <authorList>
            <person name="Sun Q."/>
            <person name="Zhou Y."/>
        </authorList>
    </citation>
    <scope>NUCLEOTIDE SEQUENCE</scope>
    <source>
        <strain evidence="3">CGMCC 4.5581</strain>
    </source>
</reference>
<organism evidence="4 5">
    <name type="scientific">Modestobacter marinus</name>
    <dbReference type="NCBI Taxonomy" id="477641"/>
    <lineage>
        <taxon>Bacteria</taxon>
        <taxon>Bacillati</taxon>
        <taxon>Actinomycetota</taxon>
        <taxon>Actinomycetes</taxon>
        <taxon>Geodermatophilales</taxon>
        <taxon>Geodermatophilaceae</taxon>
        <taxon>Modestobacter</taxon>
    </lineage>
</organism>
<proteinExistence type="predicted"/>
<evidence type="ECO:0000313" key="5">
    <source>
        <dbReference type="Proteomes" id="UP000552836"/>
    </source>
</evidence>
<keyword evidence="2" id="KW-1133">Transmembrane helix</keyword>
<dbReference type="EMBL" id="BMMI01000001">
    <property type="protein sequence ID" value="GGL48925.1"/>
    <property type="molecule type" value="Genomic_DNA"/>
</dbReference>
<evidence type="ECO:0000256" key="1">
    <source>
        <dbReference type="SAM" id="MobiDB-lite"/>
    </source>
</evidence>
<reference evidence="6" key="2">
    <citation type="journal article" date="2019" name="Int. J. Syst. Evol. Microbiol.">
        <title>The Global Catalogue of Microorganisms (GCM) 10K type strain sequencing project: providing services to taxonomists for standard genome sequencing and annotation.</title>
        <authorList>
            <consortium name="The Broad Institute Genomics Platform"/>
            <consortium name="The Broad Institute Genome Sequencing Center for Infectious Disease"/>
            <person name="Wu L."/>
            <person name="Ma J."/>
        </authorList>
    </citation>
    <scope>NUCLEOTIDE SEQUENCE [LARGE SCALE GENOMIC DNA]</scope>
    <source>
        <strain evidence="6">CGMCC 4.5581</strain>
    </source>
</reference>
<evidence type="ECO:0000313" key="3">
    <source>
        <dbReference type="EMBL" id="GGL48925.1"/>
    </source>
</evidence>
<keyword evidence="2" id="KW-0812">Transmembrane</keyword>
<evidence type="ECO:0000256" key="2">
    <source>
        <dbReference type="SAM" id="Phobius"/>
    </source>
</evidence>
<keyword evidence="2" id="KW-0472">Membrane</keyword>
<keyword evidence="6" id="KW-1185">Reference proteome</keyword>
<feature type="transmembrane region" description="Helical" evidence="2">
    <location>
        <begin position="157"/>
        <end position="181"/>
    </location>
</feature>
<feature type="transmembrane region" description="Helical" evidence="2">
    <location>
        <begin position="201"/>
        <end position="218"/>
    </location>
</feature>
<accession>A0A846LN28</accession>
<feature type="transmembrane region" description="Helical" evidence="2">
    <location>
        <begin position="59"/>
        <end position="78"/>
    </location>
</feature>
<dbReference type="RefSeq" id="WP_166754294.1">
    <property type="nucleotide sequence ID" value="NZ_BAABJU010000001.1"/>
</dbReference>
<sequence length="271" mass="28507">MLTVIRPRRLVAVLTGAVVLLGAVSLTLNLLVLQAADSPAAGLLDLLSVNREGNLPTWFSSALLLSAAAAVAGVGAWAHRVRDRWRWHWTVLAAVFGYLSVDELVRLHERANHQVGKVVEPTGVFTFGWWLLAAPLVLLFAAAYVRFLRGLPGRIGLLMVVAGTLYVGGAIGMEMVGSWLADDRGTLLSTPYVLATTAEEVFEMLGVVVFLYAVTTYANSRMTVVDVPVAPAAALPVQAPDRAGRGRGRAAAGAGTAPGAVDSDLGSSRAA</sequence>
<feature type="transmembrane region" description="Helical" evidence="2">
    <location>
        <begin position="127"/>
        <end position="145"/>
    </location>
</feature>
<reference evidence="4 5" key="3">
    <citation type="submission" date="2020-02" db="EMBL/GenBank/DDBJ databases">
        <title>Sequencing the genomes of 1000 actinobacteria strains.</title>
        <authorList>
            <person name="Klenk H.-P."/>
        </authorList>
    </citation>
    <scope>NUCLEOTIDE SEQUENCE [LARGE SCALE GENOMIC DNA]</scope>
    <source>
        <strain evidence="4 5">DSM 45201</strain>
    </source>
</reference>
<gene>
    <name evidence="4" type="ORF">FB380_001204</name>
    <name evidence="3" type="ORF">GCM10011589_01750</name>
</gene>
<dbReference type="AlphaFoldDB" id="A0A846LN28"/>
<evidence type="ECO:0000313" key="6">
    <source>
        <dbReference type="Proteomes" id="UP000648663"/>
    </source>
</evidence>